<evidence type="ECO:0000313" key="1">
    <source>
        <dbReference type="EMBL" id="KAK9872068.1"/>
    </source>
</evidence>
<sequence>MLIIIYNLGLFKTSLDVIIPSYQSASEREQFFDIVNNQFAGYHKLYTDASKSSSSATGVAVFDPCLKLSELSTLNKNCSIFHGELYAIKLSLQFILKHRLKFHSNRILILLSQSALISLRNLKFDTSLTQVHKDVLLFLLEVEQNNHIRFLWIKSHIGVFPNDKVDEFAKLAAKNPVVHSKCFSSEVYGM</sequence>
<dbReference type="Proteomes" id="UP001431783">
    <property type="component" value="Unassembled WGS sequence"/>
</dbReference>
<keyword evidence="2" id="KW-1185">Reference proteome</keyword>
<dbReference type="SUPFAM" id="SSF53098">
    <property type="entry name" value="Ribonuclease H-like"/>
    <property type="match status" value="1"/>
</dbReference>
<organism evidence="1 2">
    <name type="scientific">Henosepilachna vigintioctopunctata</name>
    <dbReference type="NCBI Taxonomy" id="420089"/>
    <lineage>
        <taxon>Eukaryota</taxon>
        <taxon>Metazoa</taxon>
        <taxon>Ecdysozoa</taxon>
        <taxon>Arthropoda</taxon>
        <taxon>Hexapoda</taxon>
        <taxon>Insecta</taxon>
        <taxon>Pterygota</taxon>
        <taxon>Neoptera</taxon>
        <taxon>Endopterygota</taxon>
        <taxon>Coleoptera</taxon>
        <taxon>Polyphaga</taxon>
        <taxon>Cucujiformia</taxon>
        <taxon>Coccinelloidea</taxon>
        <taxon>Coccinellidae</taxon>
        <taxon>Epilachninae</taxon>
        <taxon>Epilachnini</taxon>
        <taxon>Henosepilachna</taxon>
    </lineage>
</organism>
<evidence type="ECO:0000313" key="2">
    <source>
        <dbReference type="Proteomes" id="UP001431783"/>
    </source>
</evidence>
<comment type="caution">
    <text evidence="1">The sequence shown here is derived from an EMBL/GenBank/DDBJ whole genome shotgun (WGS) entry which is preliminary data.</text>
</comment>
<dbReference type="EMBL" id="JARQZJ010000008">
    <property type="protein sequence ID" value="KAK9872068.1"/>
    <property type="molecule type" value="Genomic_DNA"/>
</dbReference>
<dbReference type="Gene3D" id="3.30.420.10">
    <property type="entry name" value="Ribonuclease H-like superfamily/Ribonuclease H"/>
    <property type="match status" value="1"/>
</dbReference>
<proteinExistence type="predicted"/>
<protein>
    <recommendedName>
        <fullName evidence="3">RNase H type-1 domain-containing protein</fullName>
    </recommendedName>
</protein>
<gene>
    <name evidence="1" type="ORF">WA026_015318</name>
</gene>
<dbReference type="GO" id="GO:0003676">
    <property type="term" value="F:nucleic acid binding"/>
    <property type="evidence" value="ECO:0007669"/>
    <property type="project" value="InterPro"/>
</dbReference>
<reference evidence="1 2" key="1">
    <citation type="submission" date="2023-03" db="EMBL/GenBank/DDBJ databases">
        <title>Genome insight into feeding habits of ladybird beetles.</title>
        <authorList>
            <person name="Li H.-S."/>
            <person name="Huang Y.-H."/>
            <person name="Pang H."/>
        </authorList>
    </citation>
    <scope>NUCLEOTIDE SEQUENCE [LARGE SCALE GENOMIC DNA]</scope>
    <source>
        <strain evidence="1">SYSU_2023b</strain>
        <tissue evidence="1">Whole body</tissue>
    </source>
</reference>
<dbReference type="AlphaFoldDB" id="A0AAW1TTQ6"/>
<accession>A0AAW1TTQ6</accession>
<name>A0AAW1TTQ6_9CUCU</name>
<dbReference type="CDD" id="cd09276">
    <property type="entry name" value="Rnase_HI_RT_non_LTR"/>
    <property type="match status" value="1"/>
</dbReference>
<dbReference type="InterPro" id="IPR036397">
    <property type="entry name" value="RNaseH_sf"/>
</dbReference>
<evidence type="ECO:0008006" key="3">
    <source>
        <dbReference type="Google" id="ProtNLM"/>
    </source>
</evidence>
<dbReference type="InterPro" id="IPR012337">
    <property type="entry name" value="RNaseH-like_sf"/>
</dbReference>